<dbReference type="GO" id="GO:0016020">
    <property type="term" value="C:membrane"/>
    <property type="evidence" value="ECO:0007669"/>
    <property type="project" value="UniProtKB-SubCell"/>
</dbReference>
<feature type="transmembrane region" description="Helical" evidence="8">
    <location>
        <begin position="85"/>
        <end position="106"/>
    </location>
</feature>
<evidence type="ECO:0000256" key="5">
    <source>
        <dbReference type="ARBA" id="ARBA00022692"/>
    </source>
</evidence>
<sequence length="142" mass="15823">MKIIPWKKGLILLRLKLQPPYLSPESTLMMCSRQTMRILAAGVIGAALLVVSGLTLTTTIISLVVATPLLMILSPVLVPRGLMMFFATTGFLFASVFVVADLSWIYEYVTGRHPPWSGQLDYARTTMANKAKEMRERAKEYS</sequence>
<evidence type="ECO:0000256" key="4">
    <source>
        <dbReference type="ARBA" id="ARBA00022677"/>
    </source>
</evidence>
<evidence type="ECO:0008006" key="11">
    <source>
        <dbReference type="Google" id="ProtNLM"/>
    </source>
</evidence>
<protein>
    <recommendedName>
        <fullName evidence="11">Oleosin</fullName>
    </recommendedName>
</protein>
<dbReference type="InterPro" id="IPR000136">
    <property type="entry name" value="Oleosin"/>
</dbReference>
<reference evidence="9 10" key="1">
    <citation type="submission" date="2024-01" db="EMBL/GenBank/DDBJ databases">
        <title>Genome assemblies of Stephania.</title>
        <authorList>
            <person name="Yang L."/>
        </authorList>
    </citation>
    <scope>NUCLEOTIDE SEQUENCE [LARGE SCALE GENOMIC DNA]</scope>
    <source>
        <strain evidence="9">YNDBR</strain>
        <tissue evidence="9">Leaf</tissue>
    </source>
</reference>
<comment type="subcellular location">
    <subcellularLocation>
        <location evidence="2">Lipid droplet</location>
    </subcellularLocation>
    <subcellularLocation>
        <location evidence="1">Membrane</location>
        <topology evidence="1">Multi-pass membrane protein</topology>
    </subcellularLocation>
</comment>
<evidence type="ECO:0000256" key="2">
    <source>
        <dbReference type="ARBA" id="ARBA00004502"/>
    </source>
</evidence>
<keyword evidence="4" id="KW-0551">Lipid droplet</keyword>
<dbReference type="EMBL" id="JBBNAF010000012">
    <property type="protein sequence ID" value="KAK9093573.1"/>
    <property type="molecule type" value="Genomic_DNA"/>
</dbReference>
<evidence type="ECO:0000256" key="1">
    <source>
        <dbReference type="ARBA" id="ARBA00004141"/>
    </source>
</evidence>
<keyword evidence="6 8" id="KW-1133">Transmembrane helix</keyword>
<dbReference type="GO" id="GO:0048608">
    <property type="term" value="P:reproductive structure development"/>
    <property type="evidence" value="ECO:0007669"/>
    <property type="project" value="UniProtKB-ARBA"/>
</dbReference>
<evidence type="ECO:0000256" key="8">
    <source>
        <dbReference type="SAM" id="Phobius"/>
    </source>
</evidence>
<dbReference type="GO" id="GO:0019915">
    <property type="term" value="P:lipid storage"/>
    <property type="evidence" value="ECO:0007669"/>
    <property type="project" value="TreeGrafter"/>
</dbReference>
<accession>A0AAP0EN32</accession>
<evidence type="ECO:0000313" key="10">
    <source>
        <dbReference type="Proteomes" id="UP001420932"/>
    </source>
</evidence>
<name>A0AAP0EN32_9MAGN</name>
<dbReference type="PANTHER" id="PTHR33203">
    <property type="entry name" value="OLEOSIN"/>
    <property type="match status" value="1"/>
</dbReference>
<dbReference type="AlphaFoldDB" id="A0AAP0EN32"/>
<evidence type="ECO:0000256" key="3">
    <source>
        <dbReference type="ARBA" id="ARBA00010858"/>
    </source>
</evidence>
<evidence type="ECO:0000313" key="9">
    <source>
        <dbReference type="EMBL" id="KAK9093573.1"/>
    </source>
</evidence>
<evidence type="ECO:0000256" key="7">
    <source>
        <dbReference type="ARBA" id="ARBA00023136"/>
    </source>
</evidence>
<keyword evidence="10" id="KW-1185">Reference proteome</keyword>
<keyword evidence="5 8" id="KW-0812">Transmembrane</keyword>
<keyword evidence="7 8" id="KW-0472">Membrane</keyword>
<comment type="caution">
    <text evidence="9">The sequence shown here is derived from an EMBL/GenBank/DDBJ whole genome shotgun (WGS) entry which is preliminary data.</text>
</comment>
<dbReference type="PANTHER" id="PTHR33203:SF24">
    <property type="entry name" value="OLEOSIN"/>
    <property type="match status" value="1"/>
</dbReference>
<dbReference type="Pfam" id="PF01277">
    <property type="entry name" value="Oleosin"/>
    <property type="match status" value="1"/>
</dbReference>
<organism evidence="9 10">
    <name type="scientific">Stephania yunnanensis</name>
    <dbReference type="NCBI Taxonomy" id="152371"/>
    <lineage>
        <taxon>Eukaryota</taxon>
        <taxon>Viridiplantae</taxon>
        <taxon>Streptophyta</taxon>
        <taxon>Embryophyta</taxon>
        <taxon>Tracheophyta</taxon>
        <taxon>Spermatophyta</taxon>
        <taxon>Magnoliopsida</taxon>
        <taxon>Ranunculales</taxon>
        <taxon>Menispermaceae</taxon>
        <taxon>Menispermoideae</taxon>
        <taxon>Cissampelideae</taxon>
        <taxon>Stephania</taxon>
    </lineage>
</organism>
<gene>
    <name evidence="9" type="ORF">Syun_028484</name>
</gene>
<evidence type="ECO:0000256" key="6">
    <source>
        <dbReference type="ARBA" id="ARBA00022989"/>
    </source>
</evidence>
<dbReference type="GO" id="GO:0009791">
    <property type="term" value="P:post-embryonic development"/>
    <property type="evidence" value="ECO:0007669"/>
    <property type="project" value="UniProtKB-ARBA"/>
</dbReference>
<proteinExistence type="inferred from homology"/>
<feature type="transmembrane region" description="Helical" evidence="8">
    <location>
        <begin position="36"/>
        <end position="54"/>
    </location>
</feature>
<comment type="similarity">
    <text evidence="3">Belongs to the oleosin family.</text>
</comment>
<dbReference type="Proteomes" id="UP001420932">
    <property type="component" value="Unassembled WGS sequence"/>
</dbReference>
<dbReference type="GO" id="GO:0012511">
    <property type="term" value="C:monolayer-surrounded lipid storage body"/>
    <property type="evidence" value="ECO:0007669"/>
    <property type="project" value="InterPro"/>
</dbReference>